<feature type="transmembrane region" description="Helical" evidence="27">
    <location>
        <begin position="225"/>
        <end position="245"/>
    </location>
</feature>
<evidence type="ECO:0000256" key="5">
    <source>
        <dbReference type="ARBA" id="ARBA00022448"/>
    </source>
</evidence>
<feature type="transmembrane region" description="Helical" evidence="27">
    <location>
        <begin position="130"/>
        <end position="149"/>
    </location>
</feature>
<comment type="function">
    <text evidence="21">Receptor for CM101, a polysaccharide produced by group B Streptococcus with antipathoangiogenic properties.</text>
</comment>
<proteinExistence type="predicted"/>
<evidence type="ECO:0000259" key="28">
    <source>
        <dbReference type="PROSITE" id="PS50850"/>
    </source>
</evidence>
<dbReference type="InterPro" id="IPR036259">
    <property type="entry name" value="MFS_trans_sf"/>
</dbReference>
<sequence>MERDEQKKPLLGDRTSNVQEEEVLPPPGEKFGKRHLLAVLAFLGFFNVYCLRVNLSVALVAMVNNTKKIDNHSIDACPTTHGSDNSTTKQGDLNWDESTQGIVLGSFFYGYIVTQLPGGWLAEVFGAKKLFGFGVLSTAALTLLTPVVINHLGLGAFIALRVIEGLGEGVTFPAMSAMWGKWAPLWERSKLAGFTYAGAQLGTVISMPISGILCDSDLFGGWPSVFYIFGLLGCLWFVVWMFVVYDTPAKHPTISLDERSYIETSIGLKQRVRTPWKAILTSKAVWGICAGHFANNWGFYTMLTSLPSYMKHILNFDISENGFVSALPYVVCCICQTSSGQIADFIRKNGYLSTKNTRKMFMTLGLMLPAVLMFCIGYAGCNHIVVVTLLTFAVGLGGLCMGGFNVNHLDIAPNFSGTLMGISNCLATIPGFVGPYIVGQLTNNNQTRAQWQIVFYICSGVYLAGTILYLLLAEGSEQPWNNQGGDVLTFAGQSSGQAPIQSYDRDVHVSGIPYKHLNEEK</sequence>
<dbReference type="SUPFAM" id="SSF103473">
    <property type="entry name" value="MFS general substrate transporter"/>
    <property type="match status" value="1"/>
</dbReference>
<evidence type="ECO:0000256" key="22">
    <source>
        <dbReference type="ARBA" id="ARBA00069713"/>
    </source>
</evidence>
<keyword evidence="5" id="KW-0813">Transport</keyword>
<feature type="transmembrane region" description="Helical" evidence="27">
    <location>
        <begin position="418"/>
        <end position="438"/>
    </location>
</feature>
<evidence type="ECO:0000256" key="13">
    <source>
        <dbReference type="ARBA" id="ARBA00023228"/>
    </source>
</evidence>
<comment type="catalytic activity">
    <reaction evidence="19">
        <text>L-glutamate(out) = L-glutamate(in)</text>
        <dbReference type="Rhea" id="RHEA:66336"/>
        <dbReference type="ChEBI" id="CHEBI:29985"/>
    </reaction>
    <physiologicalReaction direction="left-to-right" evidence="19">
        <dbReference type="Rhea" id="RHEA:66337"/>
    </physiologicalReaction>
</comment>
<dbReference type="AlphaFoldDB" id="A0A210PQW1"/>
<dbReference type="InterPro" id="IPR020846">
    <property type="entry name" value="MFS_dom"/>
</dbReference>
<evidence type="ECO:0000256" key="3">
    <source>
        <dbReference type="ARBA" id="ARBA00004638"/>
    </source>
</evidence>
<keyword evidence="6" id="KW-1003">Cell membrane</keyword>
<reference evidence="29 30" key="1">
    <citation type="journal article" date="2017" name="Nat. Ecol. Evol.">
        <title>Scallop genome provides insights into evolution of bilaterian karyotype and development.</title>
        <authorList>
            <person name="Wang S."/>
            <person name="Zhang J."/>
            <person name="Jiao W."/>
            <person name="Li J."/>
            <person name="Xun X."/>
            <person name="Sun Y."/>
            <person name="Guo X."/>
            <person name="Huan P."/>
            <person name="Dong B."/>
            <person name="Zhang L."/>
            <person name="Hu X."/>
            <person name="Sun X."/>
            <person name="Wang J."/>
            <person name="Zhao C."/>
            <person name="Wang Y."/>
            <person name="Wang D."/>
            <person name="Huang X."/>
            <person name="Wang R."/>
            <person name="Lv J."/>
            <person name="Li Y."/>
            <person name="Zhang Z."/>
            <person name="Liu B."/>
            <person name="Lu W."/>
            <person name="Hui Y."/>
            <person name="Liang J."/>
            <person name="Zhou Z."/>
            <person name="Hou R."/>
            <person name="Li X."/>
            <person name="Liu Y."/>
            <person name="Li H."/>
            <person name="Ning X."/>
            <person name="Lin Y."/>
            <person name="Zhao L."/>
            <person name="Xing Q."/>
            <person name="Dou J."/>
            <person name="Li Y."/>
            <person name="Mao J."/>
            <person name="Guo H."/>
            <person name="Dou H."/>
            <person name="Li T."/>
            <person name="Mu C."/>
            <person name="Jiang W."/>
            <person name="Fu Q."/>
            <person name="Fu X."/>
            <person name="Miao Y."/>
            <person name="Liu J."/>
            <person name="Yu Q."/>
            <person name="Li R."/>
            <person name="Liao H."/>
            <person name="Li X."/>
            <person name="Kong Y."/>
            <person name="Jiang Z."/>
            <person name="Chourrout D."/>
            <person name="Li R."/>
            <person name="Bao Z."/>
        </authorList>
    </citation>
    <scope>NUCLEOTIDE SEQUENCE [LARGE SCALE GENOMIC DNA]</scope>
    <source>
        <strain evidence="29 30">PY_sf001</strain>
    </source>
</reference>
<feature type="compositionally biased region" description="Basic and acidic residues" evidence="26">
    <location>
        <begin position="1"/>
        <end position="11"/>
    </location>
</feature>
<keyword evidence="8" id="KW-0769">Symport</keyword>
<dbReference type="InterPro" id="IPR011701">
    <property type="entry name" value="MFS"/>
</dbReference>
<evidence type="ECO:0000256" key="10">
    <source>
        <dbReference type="ARBA" id="ARBA00023018"/>
    </source>
</evidence>
<dbReference type="InterPro" id="IPR050382">
    <property type="entry name" value="MFS_Na/Anion_cotransporter"/>
</dbReference>
<keyword evidence="13" id="KW-0458">Lysosome</keyword>
<dbReference type="GO" id="GO:0005765">
    <property type="term" value="C:lysosomal membrane"/>
    <property type="evidence" value="ECO:0007669"/>
    <property type="project" value="UniProtKB-SubCell"/>
</dbReference>
<dbReference type="CDD" id="cd17318">
    <property type="entry name" value="MFS_SLC17"/>
    <property type="match status" value="1"/>
</dbReference>
<evidence type="ECO:0000256" key="8">
    <source>
        <dbReference type="ARBA" id="ARBA00022847"/>
    </source>
</evidence>
<dbReference type="EMBL" id="NEDP02005553">
    <property type="protein sequence ID" value="OWF38887.1"/>
    <property type="molecule type" value="Genomic_DNA"/>
</dbReference>
<gene>
    <name evidence="29" type="ORF">KP79_PYT23644</name>
</gene>
<evidence type="ECO:0000313" key="29">
    <source>
        <dbReference type="EMBL" id="OWF38887.1"/>
    </source>
</evidence>
<evidence type="ECO:0000256" key="2">
    <source>
        <dbReference type="ARBA" id="ARBA00004554"/>
    </source>
</evidence>
<feature type="transmembrane region" description="Helical" evidence="27">
    <location>
        <begin position="361"/>
        <end position="379"/>
    </location>
</feature>
<comment type="catalytic activity">
    <reaction evidence="15">
        <text>2 nitrate(out) + H(+)(out) = 2 nitrate(in) + H(+)(in)</text>
        <dbReference type="Rhea" id="RHEA:71539"/>
        <dbReference type="ChEBI" id="CHEBI:15378"/>
        <dbReference type="ChEBI" id="CHEBI:17632"/>
    </reaction>
    <physiologicalReaction direction="left-to-right" evidence="15">
        <dbReference type="Rhea" id="RHEA:71540"/>
    </physiologicalReaction>
</comment>
<dbReference type="PANTHER" id="PTHR11662">
    <property type="entry name" value="SOLUTE CARRIER FAMILY 17"/>
    <property type="match status" value="1"/>
</dbReference>
<evidence type="ECO:0000256" key="1">
    <source>
        <dbReference type="ARBA" id="ARBA00004432"/>
    </source>
</evidence>
<dbReference type="GO" id="GO:0030672">
    <property type="term" value="C:synaptic vesicle membrane"/>
    <property type="evidence" value="ECO:0007669"/>
    <property type="project" value="UniProtKB-SubCell"/>
</dbReference>
<keyword evidence="7 27" id="KW-0812">Transmembrane</keyword>
<keyword evidence="30" id="KW-1185">Reference proteome</keyword>
<dbReference type="PANTHER" id="PTHR11662:SF399">
    <property type="entry name" value="FI19708P1-RELATED"/>
    <property type="match status" value="1"/>
</dbReference>
<evidence type="ECO:0000256" key="11">
    <source>
        <dbReference type="ARBA" id="ARBA00023136"/>
    </source>
</evidence>
<feature type="transmembrane region" description="Helical" evidence="27">
    <location>
        <begin position="191"/>
        <end position="213"/>
    </location>
</feature>
<comment type="subcellular location">
    <subcellularLocation>
        <location evidence="2">Basolateral cell membrane</location>
        <topology evidence="2">Multi-pass membrane protein</topology>
    </subcellularLocation>
    <subcellularLocation>
        <location evidence="3">Cytoplasmic vesicle</location>
        <location evidence="3">Secretory vesicle membrane</location>
        <topology evidence="3">Multi-pass membrane protein</topology>
    </subcellularLocation>
    <subcellularLocation>
        <location evidence="1">Cytoplasmic vesicle</location>
        <location evidence="1">Secretory vesicle</location>
        <location evidence="1">Synaptic vesicle membrane</location>
    </subcellularLocation>
    <subcellularLocation>
        <location evidence="4">Lysosome membrane</location>
    </subcellularLocation>
</comment>
<comment type="catalytic activity">
    <reaction evidence="17">
        <text>N-acetylneuraminate(in) + H(+)(in) = N-acetylneuraminate(out) + H(+)(out)</text>
        <dbReference type="Rhea" id="RHEA:28987"/>
        <dbReference type="ChEBI" id="CHEBI:15378"/>
        <dbReference type="ChEBI" id="CHEBI:35418"/>
    </reaction>
    <physiologicalReaction direction="right-to-left" evidence="17">
        <dbReference type="Rhea" id="RHEA:28989"/>
    </physiologicalReaction>
</comment>
<comment type="caution">
    <text evidence="29">The sequence shown here is derived from an EMBL/GenBank/DDBJ whole genome shotgun (WGS) entry which is preliminary data.</text>
</comment>
<feature type="transmembrane region" description="Helical" evidence="27">
    <location>
        <begin position="155"/>
        <end position="179"/>
    </location>
</feature>
<evidence type="ECO:0000256" key="15">
    <source>
        <dbReference type="ARBA" id="ARBA00050101"/>
    </source>
</evidence>
<evidence type="ECO:0000256" key="9">
    <source>
        <dbReference type="ARBA" id="ARBA00022989"/>
    </source>
</evidence>
<feature type="transmembrane region" description="Helical" evidence="27">
    <location>
        <begin position="36"/>
        <end position="63"/>
    </location>
</feature>
<feature type="region of interest" description="Disordered" evidence="26">
    <location>
        <begin position="1"/>
        <end position="26"/>
    </location>
</feature>
<evidence type="ECO:0000256" key="18">
    <source>
        <dbReference type="ARBA" id="ARBA00051403"/>
    </source>
</evidence>
<dbReference type="GO" id="GO:0006820">
    <property type="term" value="P:monoatomic anion transport"/>
    <property type="evidence" value="ECO:0007669"/>
    <property type="project" value="TreeGrafter"/>
</dbReference>
<evidence type="ECO:0000256" key="19">
    <source>
        <dbReference type="ARBA" id="ARBA00051447"/>
    </source>
</evidence>
<evidence type="ECO:0000256" key="12">
    <source>
        <dbReference type="ARBA" id="ARBA00023180"/>
    </source>
</evidence>
<comment type="catalytic activity">
    <reaction evidence="20">
        <text>D-glucuronate(out) + H(+)(out) = D-glucuronate(in) + H(+)(in)</text>
        <dbReference type="Rhea" id="RHEA:72591"/>
        <dbReference type="ChEBI" id="CHEBI:15378"/>
        <dbReference type="ChEBI" id="CHEBI:58720"/>
    </reaction>
    <physiologicalReaction direction="left-to-right" evidence="20">
        <dbReference type="Rhea" id="RHEA:72592"/>
    </physiologicalReaction>
</comment>
<keyword evidence="9 27" id="KW-1133">Transmembrane helix</keyword>
<evidence type="ECO:0000313" key="30">
    <source>
        <dbReference type="Proteomes" id="UP000242188"/>
    </source>
</evidence>
<dbReference type="PROSITE" id="PS50850">
    <property type="entry name" value="MFS"/>
    <property type="match status" value="1"/>
</dbReference>
<dbReference type="Gene3D" id="1.20.1250.20">
    <property type="entry name" value="MFS general substrate transporter like domains"/>
    <property type="match status" value="2"/>
</dbReference>
<dbReference type="Proteomes" id="UP000242188">
    <property type="component" value="Unassembled WGS sequence"/>
</dbReference>
<feature type="transmembrane region" description="Helical" evidence="27">
    <location>
        <begin position="102"/>
        <end position="123"/>
    </location>
</feature>
<comment type="catalytic activity">
    <reaction evidence="18">
        <text>N-acetyl-L-aspartyl-L-glutamate(out) = N-acetyl-L-aspartyl-L-glutamate(in)</text>
        <dbReference type="Rhea" id="RHEA:72599"/>
        <dbReference type="ChEBI" id="CHEBI:76931"/>
    </reaction>
    <physiologicalReaction direction="left-to-right" evidence="18">
        <dbReference type="Rhea" id="RHEA:72600"/>
    </physiologicalReaction>
</comment>
<dbReference type="FunFam" id="1.20.1250.20:FF:000067">
    <property type="entry name" value="sialin isoform X2"/>
    <property type="match status" value="1"/>
</dbReference>
<feature type="domain" description="Major facilitator superfamily (MFS) profile" evidence="28">
    <location>
        <begin position="36"/>
        <end position="477"/>
    </location>
</feature>
<organism evidence="29 30">
    <name type="scientific">Mizuhopecten yessoensis</name>
    <name type="common">Japanese scallop</name>
    <name type="synonym">Patinopecten yessoensis</name>
    <dbReference type="NCBI Taxonomy" id="6573"/>
    <lineage>
        <taxon>Eukaryota</taxon>
        <taxon>Metazoa</taxon>
        <taxon>Spiralia</taxon>
        <taxon>Lophotrochozoa</taxon>
        <taxon>Mollusca</taxon>
        <taxon>Bivalvia</taxon>
        <taxon>Autobranchia</taxon>
        <taxon>Pteriomorphia</taxon>
        <taxon>Pectinida</taxon>
        <taxon>Pectinoidea</taxon>
        <taxon>Pectinidae</taxon>
        <taxon>Mizuhopecten</taxon>
    </lineage>
</organism>
<evidence type="ECO:0000256" key="17">
    <source>
        <dbReference type="ARBA" id="ARBA00050625"/>
    </source>
</evidence>
<comment type="catalytic activity">
    <reaction evidence="16">
        <text>L-aspartate(out) = L-aspartate(in)</text>
        <dbReference type="Rhea" id="RHEA:66332"/>
        <dbReference type="ChEBI" id="CHEBI:29991"/>
    </reaction>
    <physiologicalReaction direction="left-to-right" evidence="16">
        <dbReference type="Rhea" id="RHEA:66333"/>
    </physiologicalReaction>
</comment>
<dbReference type="GO" id="GO:0016323">
    <property type="term" value="C:basolateral plasma membrane"/>
    <property type="evidence" value="ECO:0007669"/>
    <property type="project" value="UniProtKB-SubCell"/>
</dbReference>
<keyword evidence="11 27" id="KW-0472">Membrane</keyword>
<evidence type="ECO:0000256" key="16">
    <source>
        <dbReference type="ARBA" id="ARBA00050554"/>
    </source>
</evidence>
<evidence type="ECO:0000256" key="24">
    <source>
        <dbReference type="ARBA" id="ARBA00081195"/>
    </source>
</evidence>
<dbReference type="FunFam" id="1.20.1250.20:FF:000003">
    <property type="entry name" value="Solute carrier family 17 member 3"/>
    <property type="match status" value="1"/>
</dbReference>
<keyword evidence="10" id="KW-0770">Synapse</keyword>
<feature type="transmembrane region" description="Helical" evidence="27">
    <location>
        <begin position="453"/>
        <end position="472"/>
    </location>
</feature>
<evidence type="ECO:0000256" key="14">
    <source>
        <dbReference type="ARBA" id="ARBA00023329"/>
    </source>
</evidence>
<evidence type="ECO:0000256" key="4">
    <source>
        <dbReference type="ARBA" id="ARBA00004656"/>
    </source>
</evidence>
<dbReference type="OrthoDB" id="2985014at2759"/>
<name>A0A210PQW1_MIZYE</name>
<protein>
    <recommendedName>
        <fullName evidence="22">Sialin</fullName>
    </recommendedName>
    <alternativeName>
        <fullName evidence="25">H(+)/nitrate cotransporter</fullName>
    </alternativeName>
    <alternativeName>
        <fullName evidence="23">H(+)/sialic acid cotransporter</fullName>
    </alternativeName>
    <alternativeName>
        <fullName evidence="24">Vesicular excitatory amino acid transporter</fullName>
    </alternativeName>
</protein>
<evidence type="ECO:0000256" key="23">
    <source>
        <dbReference type="ARBA" id="ARBA00080244"/>
    </source>
</evidence>
<keyword evidence="12" id="KW-0325">Glycoprotein</keyword>
<evidence type="ECO:0000256" key="7">
    <source>
        <dbReference type="ARBA" id="ARBA00022692"/>
    </source>
</evidence>
<evidence type="ECO:0000256" key="26">
    <source>
        <dbReference type="SAM" id="MobiDB-lite"/>
    </source>
</evidence>
<evidence type="ECO:0000256" key="27">
    <source>
        <dbReference type="SAM" id="Phobius"/>
    </source>
</evidence>
<dbReference type="GO" id="GO:0046942">
    <property type="term" value="P:carboxylic acid transport"/>
    <property type="evidence" value="ECO:0007669"/>
    <property type="project" value="UniProtKB-ARBA"/>
</dbReference>
<evidence type="ECO:0000256" key="21">
    <source>
        <dbReference type="ARBA" id="ARBA00056891"/>
    </source>
</evidence>
<evidence type="ECO:0000256" key="25">
    <source>
        <dbReference type="ARBA" id="ARBA00081925"/>
    </source>
</evidence>
<evidence type="ECO:0000256" key="6">
    <source>
        <dbReference type="ARBA" id="ARBA00022475"/>
    </source>
</evidence>
<dbReference type="GO" id="GO:0015293">
    <property type="term" value="F:symporter activity"/>
    <property type="evidence" value="ECO:0007669"/>
    <property type="project" value="UniProtKB-KW"/>
</dbReference>
<evidence type="ECO:0000256" key="20">
    <source>
        <dbReference type="ARBA" id="ARBA00051612"/>
    </source>
</evidence>
<dbReference type="Pfam" id="PF07690">
    <property type="entry name" value="MFS_1"/>
    <property type="match status" value="1"/>
</dbReference>
<dbReference type="STRING" id="6573.A0A210PQW1"/>
<accession>A0A210PQW1</accession>
<keyword evidence="14" id="KW-0968">Cytoplasmic vesicle</keyword>
<feature type="transmembrane region" description="Helical" evidence="27">
    <location>
        <begin position="385"/>
        <end position="406"/>
    </location>
</feature>